<dbReference type="InterPro" id="IPR004843">
    <property type="entry name" value="Calcineurin-like_PHP"/>
</dbReference>
<feature type="domain" description="5'-Nucleotidase C-terminal" evidence="5">
    <location>
        <begin position="438"/>
        <end position="597"/>
    </location>
</feature>
<dbReference type="GO" id="GO:0008768">
    <property type="term" value="F:UDP-sugar diphosphatase activity"/>
    <property type="evidence" value="ECO:0007669"/>
    <property type="project" value="TreeGrafter"/>
</dbReference>
<dbReference type="RefSeq" id="WP_246003368.1">
    <property type="nucleotide sequence ID" value="NZ_RKHO01000001.1"/>
</dbReference>
<evidence type="ECO:0000259" key="4">
    <source>
        <dbReference type="Pfam" id="PF00149"/>
    </source>
</evidence>
<feature type="compositionally biased region" description="Low complexity" evidence="3">
    <location>
        <begin position="35"/>
        <end position="44"/>
    </location>
</feature>
<dbReference type="Proteomes" id="UP000281738">
    <property type="component" value="Unassembled WGS sequence"/>
</dbReference>
<dbReference type="GO" id="GO:0000166">
    <property type="term" value="F:nucleotide binding"/>
    <property type="evidence" value="ECO:0007669"/>
    <property type="project" value="UniProtKB-KW"/>
</dbReference>
<dbReference type="Gene3D" id="3.90.780.10">
    <property type="entry name" value="5'-Nucleotidase, C-terminal domain"/>
    <property type="match status" value="1"/>
</dbReference>
<gene>
    <name evidence="6" type="ORF">EDD33_0920</name>
</gene>
<evidence type="ECO:0000259" key="5">
    <source>
        <dbReference type="Pfam" id="PF02872"/>
    </source>
</evidence>
<dbReference type="Pfam" id="PF02872">
    <property type="entry name" value="5_nucleotid_C"/>
    <property type="match status" value="1"/>
</dbReference>
<keyword evidence="1 2" id="KW-0732">Signal</keyword>
<dbReference type="InterPro" id="IPR036907">
    <property type="entry name" value="5'-Nucleotdase_C_sf"/>
</dbReference>
<evidence type="ECO:0000313" key="6">
    <source>
        <dbReference type="EMBL" id="ROR90085.1"/>
    </source>
</evidence>
<dbReference type="EMBL" id="RKHO01000001">
    <property type="protein sequence ID" value="ROR90085.1"/>
    <property type="molecule type" value="Genomic_DNA"/>
</dbReference>
<dbReference type="SUPFAM" id="SSF55816">
    <property type="entry name" value="5'-nucleotidase (syn. UDP-sugar hydrolase), C-terminal domain"/>
    <property type="match status" value="1"/>
</dbReference>
<evidence type="ECO:0000256" key="2">
    <source>
        <dbReference type="RuleBase" id="RU362119"/>
    </source>
</evidence>
<keyword evidence="2" id="KW-0547">Nucleotide-binding</keyword>
<comment type="caution">
    <text evidence="6">The sequence shown here is derived from an EMBL/GenBank/DDBJ whole genome shotgun (WGS) entry which is preliminary data.</text>
</comment>
<dbReference type="Gene3D" id="3.60.21.10">
    <property type="match status" value="1"/>
</dbReference>
<dbReference type="GO" id="GO:0008253">
    <property type="term" value="F:5'-nucleotidase activity"/>
    <property type="evidence" value="ECO:0007669"/>
    <property type="project" value="TreeGrafter"/>
</dbReference>
<dbReference type="GO" id="GO:0009166">
    <property type="term" value="P:nucleotide catabolic process"/>
    <property type="evidence" value="ECO:0007669"/>
    <property type="project" value="InterPro"/>
</dbReference>
<dbReference type="PANTHER" id="PTHR11575">
    <property type="entry name" value="5'-NUCLEOTIDASE-RELATED"/>
    <property type="match status" value="1"/>
</dbReference>
<dbReference type="SUPFAM" id="SSF56300">
    <property type="entry name" value="Metallo-dependent phosphatases"/>
    <property type="match status" value="1"/>
</dbReference>
<feature type="domain" description="Calcineurin-like phosphoesterase" evidence="4">
    <location>
        <begin position="100"/>
        <end position="353"/>
    </location>
</feature>
<keyword evidence="7" id="KW-1185">Reference proteome</keyword>
<comment type="similarity">
    <text evidence="2">Belongs to the 5'-nucleotidase family.</text>
</comment>
<dbReference type="Pfam" id="PF00149">
    <property type="entry name" value="Metallophos"/>
    <property type="match status" value="1"/>
</dbReference>
<evidence type="ECO:0000256" key="3">
    <source>
        <dbReference type="SAM" id="MobiDB-lite"/>
    </source>
</evidence>
<feature type="region of interest" description="Disordered" evidence="3">
    <location>
        <begin position="35"/>
        <end position="104"/>
    </location>
</feature>
<feature type="signal peptide" evidence="2">
    <location>
        <begin position="1"/>
        <end position="36"/>
    </location>
</feature>
<evidence type="ECO:0000256" key="1">
    <source>
        <dbReference type="ARBA" id="ARBA00022729"/>
    </source>
</evidence>
<accession>A0A3N2CRC4</accession>
<proteinExistence type="inferred from homology"/>
<name>A0A3N2CRC4_9ACTN</name>
<dbReference type="InterPro" id="IPR008334">
    <property type="entry name" value="5'-Nucleotdase_C"/>
</dbReference>
<dbReference type="GO" id="GO:0030288">
    <property type="term" value="C:outer membrane-bounded periplasmic space"/>
    <property type="evidence" value="ECO:0007669"/>
    <property type="project" value="TreeGrafter"/>
</dbReference>
<dbReference type="InterPro" id="IPR006179">
    <property type="entry name" value="5_nucleotidase/apyrase"/>
</dbReference>
<sequence>MSISTPKRRLTGALASAAVALGALAPLALGASTADAAPVTAKPAKPTKPAKPAKPGKPDKPGRYVPVQLLSFNDFHGNLEPPSGSSGRNTTGYTPADPKAPVAQTTDAGGAEYLATRLAQAREGHPQSLTVAAGDLIGASPLLSAAFHDEPAVESLNKLGLDVSAVGNHEFDEGYQELQRMARGGCLDDGAGEDNQDSCPAGTFAGADFDYLAANVRYAGTNETILPPYAVKQVGAAKIGFIGMTLEETPDIVTASGVAGLEFDDEVKAANALVPVLRKQGVNAVVVLIHQGGTPRQLQLGKDADGKPYSVAAPYDYTCAKGGALEDTSPILPIAKNLDPAIDMVVSGHTHNPYVCDVKDPAGQDRLVTSASSFGRLVTETNLTYDKASKDIVRASVEGANLQVTRDVPKDRAQTALIAKYKELVRPIASRVLGSIGADVTRTPTTSGESALGDLIADAQLADDSVVTGGDEPVIAFMNPGGIRADLTRDKQTYGEQVGEVTYGEAFDVQPFNNFLVSMTLTGQQVYDVLTQQVTGANAASRKVLQVSEGFEYRLGSAGPVDGSVTLDGEAIDKAATYRIVTNNFLADGGDGFPAFKGGTGIYYGGLDIDAFADYLEQNSPYTPATPDRILPAG</sequence>
<feature type="chain" id="PRO_5017849408" evidence="2">
    <location>
        <begin position="37"/>
        <end position="634"/>
    </location>
</feature>
<keyword evidence="2" id="KW-0378">Hydrolase</keyword>
<dbReference type="AlphaFoldDB" id="A0A3N2CRC4"/>
<feature type="compositionally biased region" description="Polar residues" evidence="3">
    <location>
        <begin position="83"/>
        <end position="93"/>
    </location>
</feature>
<protein>
    <submittedName>
        <fullName evidence="6">5'-nucleotidase</fullName>
    </submittedName>
</protein>
<dbReference type="InterPro" id="IPR029052">
    <property type="entry name" value="Metallo-depent_PP-like"/>
</dbReference>
<dbReference type="PANTHER" id="PTHR11575:SF24">
    <property type="entry name" value="5'-NUCLEOTIDASE"/>
    <property type="match status" value="1"/>
</dbReference>
<dbReference type="PRINTS" id="PR01607">
    <property type="entry name" value="APYRASEFAMLY"/>
</dbReference>
<organism evidence="6 7">
    <name type="scientific">Nocardioides aurantiacus</name>
    <dbReference type="NCBI Taxonomy" id="86796"/>
    <lineage>
        <taxon>Bacteria</taxon>
        <taxon>Bacillati</taxon>
        <taxon>Actinomycetota</taxon>
        <taxon>Actinomycetes</taxon>
        <taxon>Propionibacteriales</taxon>
        <taxon>Nocardioidaceae</taxon>
        <taxon>Nocardioides</taxon>
    </lineage>
</organism>
<evidence type="ECO:0000313" key="7">
    <source>
        <dbReference type="Proteomes" id="UP000281738"/>
    </source>
</evidence>
<reference evidence="6 7" key="1">
    <citation type="submission" date="2018-11" db="EMBL/GenBank/DDBJ databases">
        <title>Sequencing the genomes of 1000 actinobacteria strains.</title>
        <authorList>
            <person name="Klenk H.-P."/>
        </authorList>
    </citation>
    <scope>NUCLEOTIDE SEQUENCE [LARGE SCALE GENOMIC DNA]</scope>
    <source>
        <strain evidence="6 7">DSM 12652</strain>
    </source>
</reference>